<dbReference type="SUPFAM" id="SSF52172">
    <property type="entry name" value="CheY-like"/>
    <property type="match status" value="1"/>
</dbReference>
<dbReference type="PROSITE" id="PS51755">
    <property type="entry name" value="OMPR_PHOB"/>
    <property type="match status" value="1"/>
</dbReference>
<dbReference type="AlphaFoldDB" id="A0A4T2GKT4"/>
<feature type="DNA-binding region" description="OmpR/PhoB-type" evidence="8">
    <location>
        <begin position="128"/>
        <end position="222"/>
    </location>
</feature>
<evidence type="ECO:0000256" key="4">
    <source>
        <dbReference type="ARBA" id="ARBA00023125"/>
    </source>
</evidence>
<organism evidence="11 12">
    <name type="scientific">Streptococcus suis</name>
    <dbReference type="NCBI Taxonomy" id="1307"/>
    <lineage>
        <taxon>Bacteria</taxon>
        <taxon>Bacillati</taxon>
        <taxon>Bacillota</taxon>
        <taxon>Bacilli</taxon>
        <taxon>Lactobacillales</taxon>
        <taxon>Streptococcaceae</taxon>
        <taxon>Streptococcus</taxon>
    </lineage>
</organism>
<feature type="domain" description="OmpR/PhoB-type" evidence="10">
    <location>
        <begin position="128"/>
        <end position="222"/>
    </location>
</feature>
<keyword evidence="1 7" id="KW-0597">Phosphoprotein</keyword>
<dbReference type="Gene3D" id="1.10.10.10">
    <property type="entry name" value="Winged helix-like DNA-binding domain superfamily/Winged helix DNA-binding domain"/>
    <property type="match status" value="1"/>
</dbReference>
<evidence type="ECO:0000259" key="9">
    <source>
        <dbReference type="PROSITE" id="PS50110"/>
    </source>
</evidence>
<dbReference type="Pfam" id="PF00486">
    <property type="entry name" value="Trans_reg_C"/>
    <property type="match status" value="1"/>
</dbReference>
<protein>
    <submittedName>
        <fullName evidence="11">Response regulator transcription factor</fullName>
    </submittedName>
</protein>
<dbReference type="Proteomes" id="UP000305165">
    <property type="component" value="Unassembled WGS sequence"/>
</dbReference>
<dbReference type="Gene3D" id="6.10.250.690">
    <property type="match status" value="1"/>
</dbReference>
<evidence type="ECO:0000313" key="12">
    <source>
        <dbReference type="Proteomes" id="UP000305165"/>
    </source>
</evidence>
<dbReference type="SUPFAM" id="SSF46894">
    <property type="entry name" value="C-terminal effector domain of the bipartite response regulators"/>
    <property type="match status" value="1"/>
</dbReference>
<feature type="modified residue" description="4-aspartylphosphate" evidence="7">
    <location>
        <position position="52"/>
    </location>
</feature>
<dbReference type="InterPro" id="IPR016032">
    <property type="entry name" value="Sig_transdc_resp-reg_C-effctor"/>
</dbReference>
<dbReference type="CDD" id="cd00383">
    <property type="entry name" value="trans_reg_C"/>
    <property type="match status" value="1"/>
</dbReference>
<dbReference type="InterPro" id="IPR011006">
    <property type="entry name" value="CheY-like_superfamily"/>
</dbReference>
<accession>A0A4T2GKT4</accession>
<keyword evidence="3" id="KW-0805">Transcription regulation</keyword>
<dbReference type="GO" id="GO:0006355">
    <property type="term" value="P:regulation of DNA-templated transcription"/>
    <property type="evidence" value="ECO:0007669"/>
    <property type="project" value="InterPro"/>
</dbReference>
<dbReference type="EMBL" id="SSXO01000004">
    <property type="protein sequence ID" value="TIH99269.1"/>
    <property type="molecule type" value="Genomic_DNA"/>
</dbReference>
<dbReference type="Pfam" id="PF00072">
    <property type="entry name" value="Response_reg"/>
    <property type="match status" value="1"/>
</dbReference>
<evidence type="ECO:0000256" key="6">
    <source>
        <dbReference type="ARBA" id="ARBA00023163"/>
    </source>
</evidence>
<dbReference type="GO" id="GO:0005829">
    <property type="term" value="C:cytosol"/>
    <property type="evidence" value="ECO:0007669"/>
    <property type="project" value="TreeGrafter"/>
</dbReference>
<evidence type="ECO:0000256" key="5">
    <source>
        <dbReference type="ARBA" id="ARBA00023159"/>
    </source>
</evidence>
<evidence type="ECO:0000256" key="8">
    <source>
        <dbReference type="PROSITE-ProRule" id="PRU01091"/>
    </source>
</evidence>
<name>A0A4T2GKT4_STRSU</name>
<evidence type="ECO:0000256" key="7">
    <source>
        <dbReference type="PROSITE-ProRule" id="PRU00169"/>
    </source>
</evidence>
<dbReference type="GO" id="GO:0000156">
    <property type="term" value="F:phosphorelay response regulator activity"/>
    <property type="evidence" value="ECO:0007669"/>
    <property type="project" value="TreeGrafter"/>
</dbReference>
<evidence type="ECO:0000259" key="10">
    <source>
        <dbReference type="PROSITE" id="PS51755"/>
    </source>
</evidence>
<dbReference type="PANTHER" id="PTHR48111:SF26">
    <property type="entry name" value="STAGE 0 SPORULATION PROTEIN A HOMOLOG"/>
    <property type="match status" value="1"/>
</dbReference>
<dbReference type="PROSITE" id="PS50110">
    <property type="entry name" value="RESPONSE_REGULATORY"/>
    <property type="match status" value="1"/>
</dbReference>
<keyword evidence="5" id="KW-0010">Activator</keyword>
<keyword evidence="2" id="KW-0902">Two-component regulatory system</keyword>
<proteinExistence type="predicted"/>
<gene>
    <name evidence="11" type="ORF">FAJ39_06825</name>
</gene>
<keyword evidence="4 8" id="KW-0238">DNA-binding</keyword>
<evidence type="ECO:0000256" key="2">
    <source>
        <dbReference type="ARBA" id="ARBA00023012"/>
    </source>
</evidence>
<dbReference type="InterPro" id="IPR001867">
    <property type="entry name" value="OmpR/PhoB-type_DNA-bd"/>
</dbReference>
<reference evidence="11 12" key="1">
    <citation type="submission" date="2019-04" db="EMBL/GenBank/DDBJ databases">
        <title>Genome analysis of Streptococcus suis strain WUSS424.</title>
        <authorList>
            <person name="Chen H."/>
            <person name="Gao X."/>
            <person name="Wu Z."/>
        </authorList>
    </citation>
    <scope>NUCLEOTIDE SEQUENCE [LARGE SCALE GENOMIC DNA]</scope>
    <source>
        <strain evidence="11 12">WUSS424</strain>
    </source>
</reference>
<feature type="domain" description="Response regulatory" evidence="9">
    <location>
        <begin position="3"/>
        <end position="116"/>
    </location>
</feature>
<dbReference type="InterPro" id="IPR039420">
    <property type="entry name" value="WalR-like"/>
</dbReference>
<evidence type="ECO:0000256" key="3">
    <source>
        <dbReference type="ARBA" id="ARBA00023015"/>
    </source>
</evidence>
<dbReference type="SMART" id="SM00448">
    <property type="entry name" value="REC"/>
    <property type="match status" value="1"/>
</dbReference>
<dbReference type="Gene3D" id="3.40.50.2300">
    <property type="match status" value="1"/>
</dbReference>
<comment type="caution">
    <text evidence="11">The sequence shown here is derived from an EMBL/GenBank/DDBJ whole genome shotgun (WGS) entry which is preliminary data.</text>
</comment>
<dbReference type="OrthoDB" id="9790442at2"/>
<sequence>MTRILIAEDDIEIAQLERDYLEMQGYQVDVVADGALVEEQIRTETYNLLLLDVMLPNKTGYDICRDLRNQVDFPILMVTSKQETMDVVRGLGLGADDYISKPFDPMELVARVKAHLTRYQRLQPTKEEKELWVGDLVIYLESWKVEKAGQPIKLPNREFELLAHLAQHPNRVFSKDQLFETIWGYDYVGDSATVTVHINRLRDKLGADLIETVWGAGYRLNA</sequence>
<evidence type="ECO:0000313" key="11">
    <source>
        <dbReference type="EMBL" id="TIH99269.1"/>
    </source>
</evidence>
<dbReference type="GO" id="GO:0032993">
    <property type="term" value="C:protein-DNA complex"/>
    <property type="evidence" value="ECO:0007669"/>
    <property type="project" value="TreeGrafter"/>
</dbReference>
<dbReference type="InterPro" id="IPR001789">
    <property type="entry name" value="Sig_transdc_resp-reg_receiver"/>
</dbReference>
<dbReference type="GO" id="GO:0000976">
    <property type="term" value="F:transcription cis-regulatory region binding"/>
    <property type="evidence" value="ECO:0007669"/>
    <property type="project" value="TreeGrafter"/>
</dbReference>
<evidence type="ECO:0000256" key="1">
    <source>
        <dbReference type="ARBA" id="ARBA00022553"/>
    </source>
</evidence>
<dbReference type="InterPro" id="IPR036388">
    <property type="entry name" value="WH-like_DNA-bd_sf"/>
</dbReference>
<dbReference type="FunFam" id="1.10.10.10:FF:000018">
    <property type="entry name" value="DNA-binding response regulator ResD"/>
    <property type="match status" value="1"/>
</dbReference>
<dbReference type="PANTHER" id="PTHR48111">
    <property type="entry name" value="REGULATOR OF RPOS"/>
    <property type="match status" value="1"/>
</dbReference>
<keyword evidence="6" id="KW-0804">Transcription</keyword>
<dbReference type="SMART" id="SM00862">
    <property type="entry name" value="Trans_reg_C"/>
    <property type="match status" value="1"/>
</dbReference>